<evidence type="ECO:0000256" key="3">
    <source>
        <dbReference type="SAM" id="SignalP"/>
    </source>
</evidence>
<dbReference type="Gene3D" id="3.10.350.10">
    <property type="entry name" value="LysM domain"/>
    <property type="match status" value="2"/>
</dbReference>
<gene>
    <name evidence="5" type="ORF">FIBSPDRAFT_967496</name>
</gene>
<dbReference type="STRING" id="436010.A0A167VMY8"/>
<accession>A0A167VMY8</accession>
<proteinExistence type="predicted"/>
<dbReference type="OrthoDB" id="5985073at2759"/>
<dbReference type="GO" id="GO:0008061">
    <property type="term" value="F:chitin binding"/>
    <property type="evidence" value="ECO:0007669"/>
    <property type="project" value="UniProtKB-KW"/>
</dbReference>
<keyword evidence="6" id="KW-1185">Reference proteome</keyword>
<dbReference type="AlphaFoldDB" id="A0A167VMY8"/>
<dbReference type="PROSITE" id="PS51782">
    <property type="entry name" value="LYSM"/>
    <property type="match status" value="1"/>
</dbReference>
<dbReference type="EMBL" id="KV417856">
    <property type="protein sequence ID" value="KZP05186.1"/>
    <property type="molecule type" value="Genomic_DNA"/>
</dbReference>
<evidence type="ECO:0000256" key="2">
    <source>
        <dbReference type="ARBA" id="ARBA00023026"/>
    </source>
</evidence>
<keyword evidence="3" id="KW-0732">Signal</keyword>
<feature type="chain" id="PRO_5007893518" description="LysM domain-containing protein" evidence="3">
    <location>
        <begin position="25"/>
        <end position="156"/>
    </location>
</feature>
<dbReference type="SUPFAM" id="SSF54106">
    <property type="entry name" value="LysM domain"/>
    <property type="match status" value="1"/>
</dbReference>
<dbReference type="InterPro" id="IPR052210">
    <property type="entry name" value="LysM1-like"/>
</dbReference>
<name>A0A167VMY8_9AGAM</name>
<evidence type="ECO:0000256" key="1">
    <source>
        <dbReference type="ARBA" id="ARBA00022669"/>
    </source>
</evidence>
<protein>
    <recommendedName>
        <fullName evidence="4">LysM domain-containing protein</fullName>
    </recommendedName>
</protein>
<organism evidence="5 6">
    <name type="scientific">Athelia psychrophila</name>
    <dbReference type="NCBI Taxonomy" id="1759441"/>
    <lineage>
        <taxon>Eukaryota</taxon>
        <taxon>Fungi</taxon>
        <taxon>Dikarya</taxon>
        <taxon>Basidiomycota</taxon>
        <taxon>Agaricomycotina</taxon>
        <taxon>Agaricomycetes</taxon>
        <taxon>Agaricomycetidae</taxon>
        <taxon>Atheliales</taxon>
        <taxon>Atheliaceae</taxon>
        <taxon>Athelia</taxon>
    </lineage>
</organism>
<dbReference type="Proteomes" id="UP000076532">
    <property type="component" value="Unassembled WGS sequence"/>
</dbReference>
<dbReference type="PANTHER" id="PTHR34997">
    <property type="entry name" value="AM15"/>
    <property type="match status" value="1"/>
</dbReference>
<sequence length="156" mass="16530">MFPQGLSTALVLAFLGALAARVSATVRPVCVGEYRISPGDSCATITAWSGLTAAEIQALNPGVDCSQSLAPLVGHYFCVDSYVPACTHEVTVLSNDTCGSLETAWQVSEGDLLLLNDQLDDACDNLVVGEQYCVSDIDCYFGNDDYCCTPEGEQNC</sequence>
<evidence type="ECO:0000313" key="5">
    <source>
        <dbReference type="EMBL" id="KZP05186.1"/>
    </source>
</evidence>
<keyword evidence="2" id="KW-0843">Virulence</keyword>
<feature type="domain" description="LysM" evidence="4">
    <location>
        <begin position="88"/>
        <end position="134"/>
    </location>
</feature>
<dbReference type="InterPro" id="IPR018392">
    <property type="entry name" value="LysM"/>
</dbReference>
<dbReference type="CDD" id="cd00118">
    <property type="entry name" value="LysM"/>
    <property type="match status" value="1"/>
</dbReference>
<reference evidence="5 6" key="1">
    <citation type="journal article" date="2016" name="Mol. Biol. Evol.">
        <title>Comparative Genomics of Early-Diverging Mushroom-Forming Fungi Provides Insights into the Origins of Lignocellulose Decay Capabilities.</title>
        <authorList>
            <person name="Nagy L.G."/>
            <person name="Riley R."/>
            <person name="Tritt A."/>
            <person name="Adam C."/>
            <person name="Daum C."/>
            <person name="Floudas D."/>
            <person name="Sun H."/>
            <person name="Yadav J.S."/>
            <person name="Pangilinan J."/>
            <person name="Larsson K.H."/>
            <person name="Matsuura K."/>
            <person name="Barry K."/>
            <person name="Labutti K."/>
            <person name="Kuo R."/>
            <person name="Ohm R.A."/>
            <person name="Bhattacharya S.S."/>
            <person name="Shirouzu T."/>
            <person name="Yoshinaga Y."/>
            <person name="Martin F.M."/>
            <person name="Grigoriev I.V."/>
            <person name="Hibbett D.S."/>
        </authorList>
    </citation>
    <scope>NUCLEOTIDE SEQUENCE [LARGE SCALE GENOMIC DNA]</scope>
    <source>
        <strain evidence="5 6">CBS 109695</strain>
    </source>
</reference>
<evidence type="ECO:0000259" key="4">
    <source>
        <dbReference type="PROSITE" id="PS51782"/>
    </source>
</evidence>
<dbReference type="PANTHER" id="PTHR34997:SF1">
    <property type="entry name" value="PEPTIDOGLYCAN-BINDING LYSIN DOMAIN"/>
    <property type="match status" value="1"/>
</dbReference>
<dbReference type="Pfam" id="PF01476">
    <property type="entry name" value="LysM"/>
    <property type="match status" value="2"/>
</dbReference>
<dbReference type="InterPro" id="IPR036779">
    <property type="entry name" value="LysM_dom_sf"/>
</dbReference>
<evidence type="ECO:0000313" key="6">
    <source>
        <dbReference type="Proteomes" id="UP000076532"/>
    </source>
</evidence>
<feature type="signal peptide" evidence="3">
    <location>
        <begin position="1"/>
        <end position="24"/>
    </location>
</feature>
<keyword evidence="1" id="KW-0147">Chitin-binding</keyword>